<keyword evidence="3" id="KW-1185">Reference proteome</keyword>
<dbReference type="Proteomes" id="UP000199048">
    <property type="component" value="Unassembled WGS sequence"/>
</dbReference>
<feature type="domain" description="NADH:flavin oxidoreductase/NADH oxidase N-terminal" evidence="1">
    <location>
        <begin position="22"/>
        <end position="70"/>
    </location>
</feature>
<dbReference type="EMBL" id="FOTK01000044">
    <property type="protein sequence ID" value="SFM66164.1"/>
    <property type="molecule type" value="Genomic_DNA"/>
</dbReference>
<proteinExistence type="predicted"/>
<gene>
    <name evidence="2" type="ORF">SAMN05192568_10444</name>
</gene>
<accession>A0A1I4SNV6</accession>
<dbReference type="SUPFAM" id="SSF51395">
    <property type="entry name" value="FMN-linked oxidoreductases"/>
    <property type="match status" value="1"/>
</dbReference>
<sequence length="73" mass="7967">MEDTATLSRKRGPAQFLATDVLFQPYRLGPLDLPHRIVMAPLTRSRARLPGNVPGALTACYYAQRDSAALIVG</sequence>
<dbReference type="STRING" id="582667.SAMN05192568_10444"/>
<dbReference type="GO" id="GO:0016491">
    <property type="term" value="F:oxidoreductase activity"/>
    <property type="evidence" value="ECO:0007669"/>
    <property type="project" value="InterPro"/>
</dbReference>
<dbReference type="InterPro" id="IPR013785">
    <property type="entry name" value="Aldolase_TIM"/>
</dbReference>
<reference evidence="3" key="1">
    <citation type="submission" date="2016-10" db="EMBL/GenBank/DDBJ databases">
        <authorList>
            <person name="Varghese N."/>
            <person name="Submissions S."/>
        </authorList>
    </citation>
    <scope>NUCLEOTIDE SEQUENCE [LARGE SCALE GENOMIC DNA]</scope>
    <source>
        <strain evidence="3">BL36</strain>
    </source>
</reference>
<dbReference type="Pfam" id="PF00724">
    <property type="entry name" value="Oxidored_FMN"/>
    <property type="match status" value="1"/>
</dbReference>
<name>A0A1I4SNV6_9HYPH</name>
<evidence type="ECO:0000313" key="3">
    <source>
        <dbReference type="Proteomes" id="UP000199048"/>
    </source>
</evidence>
<evidence type="ECO:0000259" key="1">
    <source>
        <dbReference type="Pfam" id="PF00724"/>
    </source>
</evidence>
<dbReference type="AlphaFoldDB" id="A0A1I4SNV6"/>
<dbReference type="GO" id="GO:0010181">
    <property type="term" value="F:FMN binding"/>
    <property type="evidence" value="ECO:0007669"/>
    <property type="project" value="InterPro"/>
</dbReference>
<protein>
    <submittedName>
        <fullName evidence="2">N-ethylmaleimide reductase</fullName>
    </submittedName>
</protein>
<organism evidence="2 3">
    <name type="scientific">Methylobacterium pseudosasicola</name>
    <dbReference type="NCBI Taxonomy" id="582667"/>
    <lineage>
        <taxon>Bacteria</taxon>
        <taxon>Pseudomonadati</taxon>
        <taxon>Pseudomonadota</taxon>
        <taxon>Alphaproteobacteria</taxon>
        <taxon>Hyphomicrobiales</taxon>
        <taxon>Methylobacteriaceae</taxon>
        <taxon>Methylobacterium</taxon>
    </lineage>
</organism>
<dbReference type="InterPro" id="IPR001155">
    <property type="entry name" value="OxRdtase_FMN_N"/>
</dbReference>
<evidence type="ECO:0000313" key="2">
    <source>
        <dbReference type="EMBL" id="SFM66164.1"/>
    </source>
</evidence>
<dbReference type="Gene3D" id="3.20.20.70">
    <property type="entry name" value="Aldolase class I"/>
    <property type="match status" value="1"/>
</dbReference>